<evidence type="ECO:0000256" key="1">
    <source>
        <dbReference type="SAM" id="MobiDB-lite"/>
    </source>
</evidence>
<evidence type="ECO:0000313" key="3">
    <source>
        <dbReference type="Proteomes" id="UP000256328"/>
    </source>
</evidence>
<dbReference type="EMBL" id="PDLN01000022">
    <property type="protein sequence ID" value="RDW57724.1"/>
    <property type="molecule type" value="Genomic_DNA"/>
</dbReference>
<reference evidence="2 3" key="1">
    <citation type="journal article" date="2018" name="IMA Fungus">
        <title>IMA Genome-F 9: Draft genome sequence of Annulohypoxylon stygium, Aspergillus mulundensis, Berkeleyomyces basicola (syn. Thielaviopsis basicola), Ceratocystis smalleyi, two Cercospora beticola strains, Coleophoma cylindrospora, Fusarium fracticaudum, Phialophora cf. hyalina, and Morchella septimelata.</title>
        <authorList>
            <person name="Wingfield B.D."/>
            <person name="Bills G.F."/>
            <person name="Dong Y."/>
            <person name="Huang W."/>
            <person name="Nel W.J."/>
            <person name="Swalarsk-Parry B.S."/>
            <person name="Vaghefi N."/>
            <person name="Wilken P.M."/>
            <person name="An Z."/>
            <person name="de Beer Z.W."/>
            <person name="De Vos L."/>
            <person name="Chen L."/>
            <person name="Duong T.A."/>
            <person name="Gao Y."/>
            <person name="Hammerbacher A."/>
            <person name="Kikkert J.R."/>
            <person name="Li Y."/>
            <person name="Li H."/>
            <person name="Li K."/>
            <person name="Li Q."/>
            <person name="Liu X."/>
            <person name="Ma X."/>
            <person name="Naidoo K."/>
            <person name="Pethybridge S.J."/>
            <person name="Sun J."/>
            <person name="Steenkamp E.T."/>
            <person name="van der Nest M.A."/>
            <person name="van Wyk S."/>
            <person name="Wingfield M.J."/>
            <person name="Xiong C."/>
            <person name="Yue Q."/>
            <person name="Zhang X."/>
        </authorList>
    </citation>
    <scope>NUCLEOTIDE SEQUENCE [LARGE SCALE GENOMIC DNA]</scope>
    <source>
        <strain evidence="2 3">BP5796</strain>
    </source>
</reference>
<comment type="caution">
    <text evidence="2">The sequence shown here is derived from an EMBL/GenBank/DDBJ whole genome shotgun (WGS) entry which is preliminary data.</text>
</comment>
<protein>
    <submittedName>
        <fullName evidence="2">Uncharacterized protein</fullName>
    </submittedName>
</protein>
<gene>
    <name evidence="2" type="ORF">BP5796_12525</name>
</gene>
<proteinExistence type="predicted"/>
<keyword evidence="3" id="KW-1185">Reference proteome</keyword>
<feature type="region of interest" description="Disordered" evidence="1">
    <location>
        <begin position="1"/>
        <end position="30"/>
    </location>
</feature>
<name>A0A3D8Q8F7_9HELO</name>
<dbReference type="Proteomes" id="UP000256328">
    <property type="component" value="Unassembled WGS sequence"/>
</dbReference>
<evidence type="ECO:0000313" key="2">
    <source>
        <dbReference type="EMBL" id="RDW57724.1"/>
    </source>
</evidence>
<organism evidence="2 3">
    <name type="scientific">Coleophoma crateriformis</name>
    <dbReference type="NCBI Taxonomy" id="565419"/>
    <lineage>
        <taxon>Eukaryota</taxon>
        <taxon>Fungi</taxon>
        <taxon>Dikarya</taxon>
        <taxon>Ascomycota</taxon>
        <taxon>Pezizomycotina</taxon>
        <taxon>Leotiomycetes</taxon>
        <taxon>Helotiales</taxon>
        <taxon>Dermateaceae</taxon>
        <taxon>Coleophoma</taxon>
    </lineage>
</organism>
<accession>A0A3D8Q8F7</accession>
<dbReference type="AlphaFoldDB" id="A0A3D8Q8F7"/>
<sequence length="75" mass="8310">MHRTSDRLSTRLAGSRSDRQPSVEDVPEEPERLVALGASPQSQGLVYADQPPYQWNDAWSTVSLVASMEPIEAEL</sequence>